<reference evidence="2" key="2">
    <citation type="journal article" date="2021" name="PeerJ">
        <title>Extensive microbial diversity within the chicken gut microbiome revealed by metagenomics and culture.</title>
        <authorList>
            <person name="Gilroy R."/>
            <person name="Ravi A."/>
            <person name="Getino M."/>
            <person name="Pursley I."/>
            <person name="Horton D.L."/>
            <person name="Alikhan N.F."/>
            <person name="Baker D."/>
            <person name="Gharbi K."/>
            <person name="Hall N."/>
            <person name="Watson M."/>
            <person name="Adriaenssens E.M."/>
            <person name="Foster-Nyarko E."/>
            <person name="Jarju S."/>
            <person name="Secka A."/>
            <person name="Antonio M."/>
            <person name="Oren A."/>
            <person name="Chaudhuri R.R."/>
            <person name="La Ragione R."/>
            <person name="Hildebrand F."/>
            <person name="Pallen M.J."/>
        </authorList>
    </citation>
    <scope>NUCLEOTIDE SEQUENCE</scope>
    <source>
        <strain evidence="2">CHK199-13235</strain>
    </source>
</reference>
<dbReference type="GO" id="GO:0004853">
    <property type="term" value="F:uroporphyrinogen decarboxylase activity"/>
    <property type="evidence" value="ECO:0007669"/>
    <property type="project" value="InterPro"/>
</dbReference>
<reference evidence="2" key="1">
    <citation type="submission" date="2020-10" db="EMBL/GenBank/DDBJ databases">
        <authorList>
            <person name="Gilroy R."/>
        </authorList>
    </citation>
    <scope>NUCLEOTIDE SEQUENCE</scope>
    <source>
        <strain evidence="2">CHK199-13235</strain>
    </source>
</reference>
<dbReference type="PANTHER" id="PTHR47099:SF1">
    <property type="entry name" value="METHYLCOBAMIDE:COM METHYLTRANSFERASE MTBA"/>
    <property type="match status" value="1"/>
</dbReference>
<name>A0A9D1FN43_9FIRM</name>
<dbReference type="SUPFAM" id="SSF51726">
    <property type="entry name" value="UROD/MetE-like"/>
    <property type="match status" value="1"/>
</dbReference>
<dbReference type="AlphaFoldDB" id="A0A9D1FN43"/>
<proteinExistence type="predicted"/>
<comment type="caution">
    <text evidence="2">The sequence shown here is derived from an EMBL/GenBank/DDBJ whole genome shotgun (WGS) entry which is preliminary data.</text>
</comment>
<evidence type="ECO:0000313" key="3">
    <source>
        <dbReference type="Proteomes" id="UP000824002"/>
    </source>
</evidence>
<organism evidence="2 3">
    <name type="scientific">Candidatus Merdivicinus excrementipullorum</name>
    <dbReference type="NCBI Taxonomy" id="2840867"/>
    <lineage>
        <taxon>Bacteria</taxon>
        <taxon>Bacillati</taxon>
        <taxon>Bacillota</taxon>
        <taxon>Clostridia</taxon>
        <taxon>Eubacteriales</taxon>
        <taxon>Oscillospiraceae</taxon>
        <taxon>Oscillospiraceae incertae sedis</taxon>
        <taxon>Candidatus Merdivicinus</taxon>
    </lineage>
</organism>
<gene>
    <name evidence="2" type="ORF">IAB51_07935</name>
</gene>
<protein>
    <recommendedName>
        <fullName evidence="1">Uroporphyrinogen decarboxylase (URO-D) domain-containing protein</fullName>
    </recommendedName>
</protein>
<evidence type="ECO:0000259" key="1">
    <source>
        <dbReference type="Pfam" id="PF01208"/>
    </source>
</evidence>
<dbReference type="InterPro" id="IPR038071">
    <property type="entry name" value="UROD/MetE-like_sf"/>
</dbReference>
<dbReference type="GO" id="GO:0006779">
    <property type="term" value="P:porphyrin-containing compound biosynthetic process"/>
    <property type="evidence" value="ECO:0007669"/>
    <property type="project" value="InterPro"/>
</dbReference>
<dbReference type="Gene3D" id="3.20.20.210">
    <property type="match status" value="1"/>
</dbReference>
<sequence length="358" mass="41349">MLILKYRENHPDYRNLVKVAQNCWVDHIPLYEHGIGEKVIEEITGNRPYDLWFSSDMSESREGFRQFWDFWKTMGYDTASMEFGVCGALVGGGALGAHQEGCIKDREDFEKYPWDEIPERYFQRYAPYIRNFAETCPAGMKAVGGVGNGVFEAVQDIVGYMDLCYIKADDEEFYRDIFRKMGEVEYKIWDRFMAEFSDVFCVLRFGDDLGFKQQTLISPEDIRENVIPVYQKIIARVHQEQKPFLLHSCGCIFDVMEDLIQTAKIDAKHSNEDQIAHFSQWVDRYGDRIGNFGGIDTDVLCRYSPEYIREYILDCLGKVKGRGGIAFSSGNSIPDYVPVEGYLAMIETVREWRGDSAC</sequence>
<dbReference type="Proteomes" id="UP000824002">
    <property type="component" value="Unassembled WGS sequence"/>
</dbReference>
<dbReference type="Pfam" id="PF01208">
    <property type="entry name" value="URO-D"/>
    <property type="match status" value="1"/>
</dbReference>
<dbReference type="InterPro" id="IPR052024">
    <property type="entry name" value="Methanogen_methyltrans"/>
</dbReference>
<dbReference type="InterPro" id="IPR000257">
    <property type="entry name" value="Uroporphyrinogen_deCOase"/>
</dbReference>
<dbReference type="PANTHER" id="PTHR47099">
    <property type="entry name" value="METHYLCOBAMIDE:COM METHYLTRANSFERASE MTBA"/>
    <property type="match status" value="1"/>
</dbReference>
<evidence type="ECO:0000313" key="2">
    <source>
        <dbReference type="EMBL" id="HIS76727.1"/>
    </source>
</evidence>
<accession>A0A9D1FN43</accession>
<feature type="domain" description="Uroporphyrinogen decarboxylase (URO-D)" evidence="1">
    <location>
        <begin position="207"/>
        <end position="352"/>
    </location>
</feature>
<dbReference type="EMBL" id="DVJP01000050">
    <property type="protein sequence ID" value="HIS76727.1"/>
    <property type="molecule type" value="Genomic_DNA"/>
</dbReference>